<dbReference type="GO" id="GO:0016787">
    <property type="term" value="F:hydrolase activity"/>
    <property type="evidence" value="ECO:0007669"/>
    <property type="project" value="InterPro"/>
</dbReference>
<dbReference type="InterPro" id="IPR050466">
    <property type="entry name" value="Carboxylest/Gibb_receptor"/>
</dbReference>
<feature type="domain" description="Alpha/beta hydrolase fold-3" evidence="1">
    <location>
        <begin position="1"/>
        <end position="118"/>
    </location>
</feature>
<dbReference type="AlphaFoldDB" id="A0A804PDJ8"/>
<keyword evidence="3" id="KW-1185">Reference proteome</keyword>
<organism evidence="2 3">
    <name type="scientific">Zea mays</name>
    <name type="common">Maize</name>
    <dbReference type="NCBI Taxonomy" id="4577"/>
    <lineage>
        <taxon>Eukaryota</taxon>
        <taxon>Viridiplantae</taxon>
        <taxon>Streptophyta</taxon>
        <taxon>Embryophyta</taxon>
        <taxon>Tracheophyta</taxon>
        <taxon>Spermatophyta</taxon>
        <taxon>Magnoliopsida</taxon>
        <taxon>Liliopsida</taxon>
        <taxon>Poales</taxon>
        <taxon>Poaceae</taxon>
        <taxon>PACMAD clade</taxon>
        <taxon>Panicoideae</taxon>
        <taxon>Andropogonodae</taxon>
        <taxon>Andropogoneae</taxon>
        <taxon>Tripsacinae</taxon>
        <taxon>Zea</taxon>
    </lineage>
</organism>
<protein>
    <recommendedName>
        <fullName evidence="1">Alpha/beta hydrolase fold-3 domain-containing protein</fullName>
    </recommendedName>
</protein>
<dbReference type="PANTHER" id="PTHR23024:SF674">
    <property type="entry name" value="OS09G0461900 PROTEIN"/>
    <property type="match status" value="1"/>
</dbReference>
<dbReference type="SUPFAM" id="SSF53474">
    <property type="entry name" value="alpha/beta-Hydrolases"/>
    <property type="match status" value="1"/>
</dbReference>
<reference evidence="2" key="3">
    <citation type="submission" date="2021-05" db="UniProtKB">
        <authorList>
            <consortium name="EnsemblPlants"/>
        </authorList>
    </citation>
    <scope>IDENTIFICATION</scope>
    <source>
        <strain evidence="2">cv. B73</strain>
    </source>
</reference>
<dbReference type="PANTHER" id="PTHR23024">
    <property type="entry name" value="ARYLACETAMIDE DEACETYLASE"/>
    <property type="match status" value="1"/>
</dbReference>
<dbReference type="InterPro" id="IPR013094">
    <property type="entry name" value="AB_hydrolase_3"/>
</dbReference>
<dbReference type="InParanoid" id="A0A804PDJ8"/>
<evidence type="ECO:0000313" key="3">
    <source>
        <dbReference type="Proteomes" id="UP000007305"/>
    </source>
</evidence>
<proteinExistence type="predicted"/>
<reference evidence="2" key="2">
    <citation type="submission" date="2019-07" db="EMBL/GenBank/DDBJ databases">
        <authorList>
            <person name="Seetharam A."/>
            <person name="Woodhouse M."/>
            <person name="Cannon E."/>
        </authorList>
    </citation>
    <scope>NUCLEOTIDE SEQUENCE [LARGE SCALE GENOMIC DNA]</scope>
    <source>
        <strain evidence="2">cv. B73</strain>
    </source>
</reference>
<evidence type="ECO:0000313" key="2">
    <source>
        <dbReference type="EnsemblPlants" id="Zm00001eb228890_P001"/>
    </source>
</evidence>
<dbReference type="Gramene" id="Zm00001eb228890_T001">
    <property type="protein sequence ID" value="Zm00001eb228890_P001"/>
    <property type="gene ID" value="Zm00001eb228890"/>
</dbReference>
<dbReference type="EnsemblPlants" id="Zm00001eb228890_T001">
    <property type="protein sequence ID" value="Zm00001eb228890_P001"/>
    <property type="gene ID" value="Zm00001eb228890"/>
</dbReference>
<dbReference type="Gene3D" id="3.40.50.1820">
    <property type="entry name" value="alpha/beta hydrolase"/>
    <property type="match status" value="1"/>
</dbReference>
<dbReference type="Pfam" id="PF07859">
    <property type="entry name" value="Abhydrolase_3"/>
    <property type="match status" value="1"/>
</dbReference>
<evidence type="ECO:0000259" key="1">
    <source>
        <dbReference type="Pfam" id="PF07859"/>
    </source>
</evidence>
<dbReference type="InterPro" id="IPR029058">
    <property type="entry name" value="AB_hydrolase_fold"/>
</dbReference>
<sequence>MAHNVAIRPRKEGSIEGYDDMVSDVILLYPYFWGKEPLGVEPTDLGYRTMFDPTWEFICGGKFGLDHPYVNPMASSEELRQLGSRRVLVTTTDQCWFVERARAYIEGIKKCDWEGELEFY</sequence>
<accession>A0A804PDJ8</accession>
<dbReference type="Proteomes" id="UP000007305">
    <property type="component" value="Chromosome 5"/>
</dbReference>
<reference evidence="3" key="1">
    <citation type="journal article" date="2009" name="Science">
        <title>The B73 maize genome: complexity, diversity, and dynamics.</title>
        <authorList>
            <person name="Schnable P.S."/>
            <person name="Ware D."/>
            <person name="Fulton R.S."/>
            <person name="Stein J.C."/>
            <person name="Wei F."/>
            <person name="Pasternak S."/>
            <person name="Liang C."/>
            <person name="Zhang J."/>
            <person name="Fulton L."/>
            <person name="Graves T.A."/>
            <person name="Minx P."/>
            <person name="Reily A.D."/>
            <person name="Courtney L."/>
            <person name="Kruchowski S.S."/>
            <person name="Tomlinson C."/>
            <person name="Strong C."/>
            <person name="Delehaunty K."/>
            <person name="Fronick C."/>
            <person name="Courtney B."/>
            <person name="Rock S.M."/>
            <person name="Belter E."/>
            <person name="Du F."/>
            <person name="Kim K."/>
            <person name="Abbott R.M."/>
            <person name="Cotton M."/>
            <person name="Levy A."/>
            <person name="Marchetto P."/>
            <person name="Ochoa K."/>
            <person name="Jackson S.M."/>
            <person name="Gillam B."/>
            <person name="Chen W."/>
            <person name="Yan L."/>
            <person name="Higginbotham J."/>
            <person name="Cardenas M."/>
            <person name="Waligorski J."/>
            <person name="Applebaum E."/>
            <person name="Phelps L."/>
            <person name="Falcone J."/>
            <person name="Kanchi K."/>
            <person name="Thane T."/>
            <person name="Scimone A."/>
            <person name="Thane N."/>
            <person name="Henke J."/>
            <person name="Wang T."/>
            <person name="Ruppert J."/>
            <person name="Shah N."/>
            <person name="Rotter K."/>
            <person name="Hodges J."/>
            <person name="Ingenthron E."/>
            <person name="Cordes M."/>
            <person name="Kohlberg S."/>
            <person name="Sgro J."/>
            <person name="Delgado B."/>
            <person name="Mead K."/>
            <person name="Chinwalla A."/>
            <person name="Leonard S."/>
            <person name="Crouse K."/>
            <person name="Collura K."/>
            <person name="Kudrna D."/>
            <person name="Currie J."/>
            <person name="He R."/>
            <person name="Angelova A."/>
            <person name="Rajasekar S."/>
            <person name="Mueller T."/>
            <person name="Lomeli R."/>
            <person name="Scara G."/>
            <person name="Ko A."/>
            <person name="Delaney K."/>
            <person name="Wissotski M."/>
            <person name="Lopez G."/>
            <person name="Campos D."/>
            <person name="Braidotti M."/>
            <person name="Ashley E."/>
            <person name="Golser W."/>
            <person name="Kim H."/>
            <person name="Lee S."/>
            <person name="Lin J."/>
            <person name="Dujmic Z."/>
            <person name="Kim W."/>
            <person name="Talag J."/>
            <person name="Zuccolo A."/>
            <person name="Fan C."/>
            <person name="Sebastian A."/>
            <person name="Kramer M."/>
            <person name="Spiegel L."/>
            <person name="Nascimento L."/>
            <person name="Zutavern T."/>
            <person name="Miller B."/>
            <person name="Ambroise C."/>
            <person name="Muller S."/>
            <person name="Spooner W."/>
            <person name="Narechania A."/>
            <person name="Ren L."/>
            <person name="Wei S."/>
            <person name="Kumari S."/>
            <person name="Faga B."/>
            <person name="Levy M.J."/>
            <person name="McMahan L."/>
            <person name="Van Buren P."/>
            <person name="Vaughn M.W."/>
            <person name="Ying K."/>
            <person name="Yeh C.-T."/>
            <person name="Emrich S.J."/>
            <person name="Jia Y."/>
            <person name="Kalyanaraman A."/>
            <person name="Hsia A.-P."/>
            <person name="Barbazuk W.B."/>
            <person name="Baucom R.S."/>
            <person name="Brutnell T.P."/>
            <person name="Carpita N.C."/>
            <person name="Chaparro C."/>
            <person name="Chia J.-M."/>
            <person name="Deragon J.-M."/>
            <person name="Estill J.C."/>
            <person name="Fu Y."/>
            <person name="Jeddeloh J.A."/>
            <person name="Han Y."/>
            <person name="Lee H."/>
            <person name="Li P."/>
            <person name="Lisch D.R."/>
            <person name="Liu S."/>
            <person name="Liu Z."/>
            <person name="Nagel D.H."/>
            <person name="McCann M.C."/>
            <person name="SanMiguel P."/>
            <person name="Myers A.M."/>
            <person name="Nettleton D."/>
            <person name="Nguyen J."/>
            <person name="Penning B.W."/>
            <person name="Ponnala L."/>
            <person name="Schneider K.L."/>
            <person name="Schwartz D.C."/>
            <person name="Sharma A."/>
            <person name="Soderlund C."/>
            <person name="Springer N.M."/>
            <person name="Sun Q."/>
            <person name="Wang H."/>
            <person name="Waterman M."/>
            <person name="Westerman R."/>
            <person name="Wolfgruber T.K."/>
            <person name="Yang L."/>
            <person name="Yu Y."/>
            <person name="Zhang L."/>
            <person name="Zhou S."/>
            <person name="Zhu Q."/>
            <person name="Bennetzen J.L."/>
            <person name="Dawe R.K."/>
            <person name="Jiang J."/>
            <person name="Jiang N."/>
            <person name="Presting G.G."/>
            <person name="Wessler S.R."/>
            <person name="Aluru S."/>
            <person name="Martienssen R.A."/>
            <person name="Clifton S.W."/>
            <person name="McCombie W.R."/>
            <person name="Wing R.A."/>
            <person name="Wilson R.K."/>
        </authorList>
    </citation>
    <scope>NUCLEOTIDE SEQUENCE [LARGE SCALE GENOMIC DNA]</scope>
    <source>
        <strain evidence="3">cv. B73</strain>
    </source>
</reference>
<name>A0A804PDJ8_MAIZE</name>